<comment type="similarity">
    <text evidence="1">Belongs to the class-II aminoacyl-tRNA synthetase family.</text>
</comment>
<dbReference type="Pfam" id="PF00587">
    <property type="entry name" value="tRNA-synt_2b"/>
    <property type="match status" value="1"/>
</dbReference>
<dbReference type="InterPro" id="IPR050062">
    <property type="entry name" value="Pro-tRNA_synthetase"/>
</dbReference>
<dbReference type="GO" id="GO:0006433">
    <property type="term" value="P:prolyl-tRNA aminoacylation"/>
    <property type="evidence" value="ECO:0007669"/>
    <property type="project" value="InterPro"/>
</dbReference>
<evidence type="ECO:0000256" key="5">
    <source>
        <dbReference type="ARBA" id="ARBA00022840"/>
    </source>
</evidence>
<keyword evidence="5" id="KW-0067">ATP-binding</keyword>
<keyword evidence="3 11" id="KW-0436">Ligase</keyword>
<dbReference type="SUPFAM" id="SSF55681">
    <property type="entry name" value="Class II aaRS and biotin synthetases"/>
    <property type="match status" value="1"/>
</dbReference>
<dbReference type="EMBL" id="CAKXYY010000019">
    <property type="protein sequence ID" value="CAH2354908.1"/>
    <property type="molecule type" value="Genomic_DNA"/>
</dbReference>
<dbReference type="InterPro" id="IPR045864">
    <property type="entry name" value="aa-tRNA-synth_II/BPL/LPL"/>
</dbReference>
<dbReference type="PANTHER" id="PTHR42753:SF2">
    <property type="entry name" value="PROLINE--TRNA LIGASE"/>
    <property type="match status" value="1"/>
</dbReference>
<dbReference type="GO" id="GO:0005524">
    <property type="term" value="F:ATP binding"/>
    <property type="evidence" value="ECO:0007669"/>
    <property type="project" value="UniProtKB-KW"/>
</dbReference>
<dbReference type="InterPro" id="IPR002316">
    <property type="entry name" value="Pro-tRNA-ligase_IIa"/>
</dbReference>
<evidence type="ECO:0000256" key="7">
    <source>
        <dbReference type="ARBA" id="ARBA00023146"/>
    </source>
</evidence>
<evidence type="ECO:0000256" key="3">
    <source>
        <dbReference type="ARBA" id="ARBA00022598"/>
    </source>
</evidence>
<evidence type="ECO:0000256" key="8">
    <source>
        <dbReference type="ARBA" id="ARBA00029731"/>
    </source>
</evidence>
<evidence type="ECO:0000256" key="2">
    <source>
        <dbReference type="ARBA" id="ARBA00012831"/>
    </source>
</evidence>
<name>A0A9P0QUQ1_9ASCO</name>
<reference evidence="11" key="1">
    <citation type="submission" date="2022-03" db="EMBL/GenBank/DDBJ databases">
        <authorList>
            <person name="Legras J.-L."/>
            <person name="Devillers H."/>
            <person name="Grondin C."/>
        </authorList>
    </citation>
    <scope>NUCLEOTIDE SEQUENCE</scope>
    <source>
        <strain evidence="11">CLIB 1423</strain>
    </source>
</reference>
<organism evidence="11 12">
    <name type="scientific">[Candida] railenensis</name>
    <dbReference type="NCBI Taxonomy" id="45579"/>
    <lineage>
        <taxon>Eukaryota</taxon>
        <taxon>Fungi</taxon>
        <taxon>Dikarya</taxon>
        <taxon>Ascomycota</taxon>
        <taxon>Saccharomycotina</taxon>
        <taxon>Pichiomycetes</taxon>
        <taxon>Debaryomycetaceae</taxon>
        <taxon>Kurtzmaniella</taxon>
    </lineage>
</organism>
<dbReference type="PRINTS" id="PR01046">
    <property type="entry name" value="TRNASYNTHPRO"/>
</dbReference>
<dbReference type="PANTHER" id="PTHR42753">
    <property type="entry name" value="MITOCHONDRIAL RIBOSOME PROTEIN L39/PROLYL-TRNA LIGASE FAMILY MEMBER"/>
    <property type="match status" value="1"/>
</dbReference>
<dbReference type="OrthoDB" id="10267474at2759"/>
<evidence type="ECO:0000256" key="4">
    <source>
        <dbReference type="ARBA" id="ARBA00022741"/>
    </source>
</evidence>
<dbReference type="InterPro" id="IPR036621">
    <property type="entry name" value="Anticodon-bd_dom_sf"/>
</dbReference>
<evidence type="ECO:0000259" key="10">
    <source>
        <dbReference type="PROSITE" id="PS50862"/>
    </source>
</evidence>
<dbReference type="PROSITE" id="PS50862">
    <property type="entry name" value="AA_TRNA_LIGASE_II"/>
    <property type="match status" value="1"/>
</dbReference>
<dbReference type="Gene3D" id="3.40.50.800">
    <property type="entry name" value="Anticodon-binding domain"/>
    <property type="match status" value="1"/>
</dbReference>
<comment type="caution">
    <text evidence="11">The sequence shown here is derived from an EMBL/GenBank/DDBJ whole genome shotgun (WGS) entry which is preliminary data.</text>
</comment>
<keyword evidence="4" id="KW-0547">Nucleotide-binding</keyword>
<keyword evidence="12" id="KW-1185">Reference proteome</keyword>
<keyword evidence="7" id="KW-0030">Aminoacyl-tRNA synthetase</keyword>
<dbReference type="Proteomes" id="UP000837801">
    <property type="component" value="Unassembled WGS sequence"/>
</dbReference>
<dbReference type="GO" id="GO:0004827">
    <property type="term" value="F:proline-tRNA ligase activity"/>
    <property type="evidence" value="ECO:0007669"/>
    <property type="project" value="UniProtKB-EC"/>
</dbReference>
<gene>
    <name evidence="11" type="ORF">CLIB1423_19S02344</name>
</gene>
<accession>A0A9P0QUQ1</accession>
<dbReference type="EC" id="6.1.1.15" evidence="2"/>
<evidence type="ECO:0000313" key="11">
    <source>
        <dbReference type="EMBL" id="CAH2354908.1"/>
    </source>
</evidence>
<evidence type="ECO:0000256" key="6">
    <source>
        <dbReference type="ARBA" id="ARBA00022917"/>
    </source>
</evidence>
<proteinExistence type="inferred from homology"/>
<protein>
    <recommendedName>
        <fullName evidence="2">proline--tRNA ligase</fullName>
        <ecNumber evidence="2">6.1.1.15</ecNumber>
    </recommendedName>
    <alternativeName>
        <fullName evidence="8">Prolyl-tRNA synthetase</fullName>
    </alternativeName>
</protein>
<evidence type="ECO:0000313" key="12">
    <source>
        <dbReference type="Proteomes" id="UP000837801"/>
    </source>
</evidence>
<dbReference type="InterPro" id="IPR006195">
    <property type="entry name" value="aa-tRNA-synth_II"/>
</dbReference>
<keyword evidence="6" id="KW-0648">Protein biosynthesis</keyword>
<sequence>MLTRPFFRPVSTRRWSSSIAGKLVGRDLTPTIPTLNINSELPSDLSSISTHELFTKTGFFFHPRPGLVHWLPIGLMILHKVEAVTRSRMSEIKGQEVSLSTLSSKSLWEKTGRWSNTELFKLKDTSGKDEYCLVATCEEEITALVKHNLKSYKDLPLLYFQIGKKYRDERRPRSGLLRGKEFIMKDAYSFDVSEKDAMETYEKVVGAYYKIFQDLKIPFVKADADTGDIGGSLSHEWHYLHKTAGEDTLFTCDSCGNSSNLEKTSSYPEEVSKGEEVSVEYFVTSDESTLVCAYYPSNRVLEPGLLKSNVPDINLNKKEGAHDEDILSGFRDEEALMTKKVIRVMDSRLDHTSRLPDFPVPFVNRSFITTMFDTPIVSAQEGEICGECEDGKLQSHRAIEVGHTFYLGDKYSTPLGLEVETAAGKKPVVMGCYGIGVSRIIAAIGEILRDSKGFKWPAIIAPWHVTVIEAGKTNRMAETEGAASSLADIQYRWDDRDGVRLGRKVRDSNLIGIPLTMIIGKSYPQVEIEVRGEKFGEEWRKVWDERHQELAWEVVEAEEDKPEKHLVDISNASIVIKALLNDM</sequence>
<dbReference type="InterPro" id="IPR002314">
    <property type="entry name" value="aa-tRNA-synt_IIb"/>
</dbReference>
<feature type="domain" description="Aminoacyl-transfer RNA synthetases class-II family profile" evidence="10">
    <location>
        <begin position="74"/>
        <end position="444"/>
    </location>
</feature>
<dbReference type="GO" id="GO:0005739">
    <property type="term" value="C:mitochondrion"/>
    <property type="evidence" value="ECO:0007669"/>
    <property type="project" value="TreeGrafter"/>
</dbReference>
<dbReference type="Gene3D" id="3.30.930.10">
    <property type="entry name" value="Bira Bifunctional Protein, Domain 2"/>
    <property type="match status" value="2"/>
</dbReference>
<evidence type="ECO:0000256" key="1">
    <source>
        <dbReference type="ARBA" id="ARBA00008226"/>
    </source>
</evidence>
<evidence type="ECO:0000256" key="9">
    <source>
        <dbReference type="ARBA" id="ARBA00047671"/>
    </source>
</evidence>
<dbReference type="AlphaFoldDB" id="A0A9P0QUQ1"/>
<dbReference type="SUPFAM" id="SSF52954">
    <property type="entry name" value="Class II aaRS ABD-related"/>
    <property type="match status" value="1"/>
</dbReference>
<comment type="catalytic activity">
    <reaction evidence="9">
        <text>tRNA(Pro) + L-proline + ATP = L-prolyl-tRNA(Pro) + AMP + diphosphate</text>
        <dbReference type="Rhea" id="RHEA:14305"/>
        <dbReference type="Rhea" id="RHEA-COMP:9700"/>
        <dbReference type="Rhea" id="RHEA-COMP:9702"/>
        <dbReference type="ChEBI" id="CHEBI:30616"/>
        <dbReference type="ChEBI" id="CHEBI:33019"/>
        <dbReference type="ChEBI" id="CHEBI:60039"/>
        <dbReference type="ChEBI" id="CHEBI:78442"/>
        <dbReference type="ChEBI" id="CHEBI:78532"/>
        <dbReference type="ChEBI" id="CHEBI:456215"/>
        <dbReference type="EC" id="6.1.1.15"/>
    </reaction>
</comment>